<name>Q1MY13_9GAMM</name>
<gene>
    <name evidence="2" type="ORF">RED65_02053</name>
</gene>
<dbReference type="HOGENOM" id="CLU_2950976_0_0_6"/>
<dbReference type="EMBL" id="AAQH01000030">
    <property type="protein sequence ID" value="EAT10883.1"/>
    <property type="molecule type" value="Genomic_DNA"/>
</dbReference>
<dbReference type="RefSeq" id="WP_007019374.1">
    <property type="nucleotide sequence ID" value="NZ_CH724124.1"/>
</dbReference>
<proteinExistence type="predicted"/>
<keyword evidence="3" id="KW-1185">Reference proteome</keyword>
<dbReference type="STRING" id="207949.RED65_02053"/>
<sequence length="59" mass="6696">MIKIPDGFFDASGMAATLAHEAGHSTGHKKRLDRFEKFDNDFDKEIEAYAFEELVAETF</sequence>
<dbReference type="InterPro" id="IPR041459">
    <property type="entry name" value="MPTase-PolyVal"/>
</dbReference>
<reference evidence="2 3" key="1">
    <citation type="submission" date="2006-03" db="EMBL/GenBank/DDBJ databases">
        <authorList>
            <person name="Pinhassi J."/>
            <person name="Pedros-Alio C."/>
            <person name="Ferriera S."/>
            <person name="Johnson J."/>
            <person name="Kravitz S."/>
            <person name="Halpern A."/>
            <person name="Remington K."/>
            <person name="Beeson K."/>
            <person name="Tran B."/>
            <person name="Rogers Y.-H."/>
            <person name="Friedman R."/>
            <person name="Venter J.C."/>
        </authorList>
    </citation>
    <scope>NUCLEOTIDE SEQUENCE [LARGE SCALE GENOMIC DNA]</scope>
    <source>
        <strain evidence="2 3">RED65</strain>
    </source>
</reference>
<feature type="domain" description="Polyvalent protein metallopeptidase" evidence="1">
    <location>
        <begin position="5"/>
        <end position="57"/>
    </location>
</feature>
<dbReference type="Proteomes" id="UP000004263">
    <property type="component" value="Unassembled WGS sequence"/>
</dbReference>
<evidence type="ECO:0000313" key="3">
    <source>
        <dbReference type="Proteomes" id="UP000004263"/>
    </source>
</evidence>
<comment type="caution">
    <text evidence="2">The sequence shown here is derived from an EMBL/GenBank/DDBJ whole genome shotgun (WGS) entry which is preliminary data.</text>
</comment>
<protein>
    <recommendedName>
        <fullName evidence="1">Polyvalent protein metallopeptidase domain-containing protein</fullName>
    </recommendedName>
</protein>
<evidence type="ECO:0000313" key="2">
    <source>
        <dbReference type="EMBL" id="EAT10883.1"/>
    </source>
</evidence>
<dbReference type="Pfam" id="PF18818">
    <property type="entry name" value="MPTase-PolyVal"/>
    <property type="match status" value="1"/>
</dbReference>
<evidence type="ECO:0000259" key="1">
    <source>
        <dbReference type="Pfam" id="PF18818"/>
    </source>
</evidence>
<accession>Q1MY13</accession>
<organism evidence="2 3">
    <name type="scientific">Bermanella marisrubri</name>
    <dbReference type="NCBI Taxonomy" id="207949"/>
    <lineage>
        <taxon>Bacteria</taxon>
        <taxon>Pseudomonadati</taxon>
        <taxon>Pseudomonadota</taxon>
        <taxon>Gammaproteobacteria</taxon>
        <taxon>Oceanospirillales</taxon>
        <taxon>Oceanospirillaceae</taxon>
        <taxon>Bermanella</taxon>
    </lineage>
</organism>
<dbReference type="OrthoDB" id="9792687at2"/>
<dbReference type="AlphaFoldDB" id="Q1MY13"/>